<dbReference type="KEGG" id="maqu:Maq22A_3p50445"/>
<gene>
    <name evidence="1" type="ORF">Maq22A_3p50445</name>
</gene>
<reference evidence="2" key="2">
    <citation type="submission" date="2015-01" db="EMBL/GenBank/DDBJ databases">
        <title>Complete genome sequence of Methylobacterium aquaticum strain 22A.</title>
        <authorList>
            <person name="Tani A."/>
            <person name="Ogura Y."/>
            <person name="Hayashi T."/>
        </authorList>
    </citation>
    <scope>NUCLEOTIDE SEQUENCE [LARGE SCALE GENOMIC DNA]</scope>
    <source>
        <strain evidence="2">MA-22A</strain>
        <plasmid evidence="2">Plasmid pMaq22A_3p DNA</plasmid>
    </source>
</reference>
<sequence>MPATNSTTELPAVRVRLDGKTLRAKFPLPKARWHGKYPGIDAVVKAAWEDGVPQHFAIHYVLEEE</sequence>
<reference evidence="1 2" key="1">
    <citation type="journal article" date="2015" name="Genome Announc.">
        <title>Complete Genome Sequence of Methylobacterium aquaticum Strain 22A, Isolated from Racomitrium japonicum Moss.</title>
        <authorList>
            <person name="Tani A."/>
            <person name="Ogura Y."/>
            <person name="Hayashi T."/>
            <person name="Kimbara K."/>
        </authorList>
    </citation>
    <scope>NUCLEOTIDE SEQUENCE [LARGE SCALE GENOMIC DNA]</scope>
    <source>
        <strain evidence="1 2">MA-22A</strain>
        <plasmid evidence="2">Plasmid pMaq22A_3p DNA</plasmid>
    </source>
</reference>
<evidence type="ECO:0000313" key="2">
    <source>
        <dbReference type="Proteomes" id="UP000061432"/>
    </source>
</evidence>
<geneLocation type="plasmid" evidence="2">
    <name>pMaq22A_3p DNA</name>
</geneLocation>
<dbReference type="Proteomes" id="UP000061432">
    <property type="component" value="Plasmid pMaq22A_3p"/>
</dbReference>
<keyword evidence="1" id="KW-0614">Plasmid</keyword>
<protein>
    <submittedName>
        <fullName evidence="1">Uncharacterized protein</fullName>
    </submittedName>
</protein>
<name>A0A0C6FXN7_9HYPH</name>
<dbReference type="RefSeq" id="WP_060851381.1">
    <property type="nucleotide sequence ID" value="NZ_AP014707.1"/>
</dbReference>
<accession>A0A0C6FXN7</accession>
<organism evidence="1 2">
    <name type="scientific">Methylobacterium aquaticum</name>
    <dbReference type="NCBI Taxonomy" id="270351"/>
    <lineage>
        <taxon>Bacteria</taxon>
        <taxon>Pseudomonadati</taxon>
        <taxon>Pseudomonadota</taxon>
        <taxon>Alphaproteobacteria</taxon>
        <taxon>Hyphomicrobiales</taxon>
        <taxon>Methylobacteriaceae</taxon>
        <taxon>Methylobacterium</taxon>
    </lineage>
</organism>
<proteinExistence type="predicted"/>
<evidence type="ECO:0000313" key="1">
    <source>
        <dbReference type="EMBL" id="BAQ50339.1"/>
    </source>
</evidence>
<dbReference type="AlphaFoldDB" id="A0A0C6FXN7"/>
<dbReference type="EMBL" id="AP014707">
    <property type="protein sequence ID" value="BAQ50339.1"/>
    <property type="molecule type" value="Genomic_DNA"/>
</dbReference>